<proteinExistence type="predicted"/>
<dbReference type="Pfam" id="PF01758">
    <property type="entry name" value="SBF"/>
    <property type="match status" value="1"/>
</dbReference>
<evidence type="ECO:0000256" key="2">
    <source>
        <dbReference type="ARBA" id="ARBA00022692"/>
    </source>
</evidence>
<comment type="caution">
    <text evidence="7">The sequence shown here is derived from an EMBL/GenBank/DDBJ whole genome shotgun (WGS) entry which is preliminary data.</text>
</comment>
<dbReference type="Proteomes" id="UP000285278">
    <property type="component" value="Unassembled WGS sequence"/>
</dbReference>
<dbReference type="EMBL" id="QXJK01000006">
    <property type="protein sequence ID" value="RIX34652.1"/>
    <property type="molecule type" value="Genomic_DNA"/>
</dbReference>
<feature type="transmembrane region" description="Helical" evidence="6">
    <location>
        <begin position="36"/>
        <end position="57"/>
    </location>
</feature>
<dbReference type="PANTHER" id="PTHR10361:SF28">
    <property type="entry name" value="P3 PROTEIN-RELATED"/>
    <property type="match status" value="1"/>
</dbReference>
<dbReference type="Gene3D" id="1.20.1530.20">
    <property type="match status" value="1"/>
</dbReference>
<dbReference type="PANTHER" id="PTHR10361">
    <property type="entry name" value="SODIUM-BILE ACID COTRANSPORTER"/>
    <property type="match status" value="1"/>
</dbReference>
<evidence type="ECO:0000313" key="8">
    <source>
        <dbReference type="Proteomes" id="UP000285278"/>
    </source>
</evidence>
<accession>A0A418Q6V1</accession>
<sequence>MTREDTQHQQPSPSAPYPKAPSASAPSAAEERSATIAVWAFPAFILIGAAAAFFFPAPFTPLAPHVTTMIAVIMLCMGLTLTLPDFALVLRRPLPILVGVIGQFVIMPLGAVAVAKLFGLNPMLAIGLLMLGSVPGGTTSNVVSYLARGDVALSVTMTSVSTVLSPIVTPIIMLLLAGEETPVNGSAMALALVKTVLLPVIGGLVLRVVFNRAVTAILPILPWLSIVAIGGVVFPAVAKSSATLATVGLTALLAVIIHNLIGYVLGYGAAKATGASEAVCRTTSIEISTQSAGLASGMSGTYWGPEAAIPGAIAAVWHNVSGAIFAFVMRRVDARRAAASDALAPADASHAPTAPTAS</sequence>
<feature type="transmembrane region" description="Helical" evidence="6">
    <location>
        <begin position="96"/>
        <end position="118"/>
    </location>
</feature>
<keyword evidence="4 6" id="KW-0472">Membrane</keyword>
<dbReference type="GO" id="GO:0016020">
    <property type="term" value="C:membrane"/>
    <property type="evidence" value="ECO:0007669"/>
    <property type="project" value="UniProtKB-SubCell"/>
</dbReference>
<reference evidence="7 8" key="1">
    <citation type="submission" date="2018-09" db="EMBL/GenBank/DDBJ databases">
        <title>Optimization and identification of Corynebacterium falsenii FN1-14 from fish paste.</title>
        <authorList>
            <person name="Daroonpunt R."/>
            <person name="Tanasupawat S."/>
        </authorList>
    </citation>
    <scope>NUCLEOTIDE SEQUENCE [LARGE SCALE GENOMIC DNA]</scope>
    <source>
        <strain evidence="7 8">FN1-14</strain>
    </source>
</reference>
<feature type="transmembrane region" description="Helical" evidence="6">
    <location>
        <begin position="125"/>
        <end position="147"/>
    </location>
</feature>
<dbReference type="AlphaFoldDB" id="A0A418Q6V1"/>
<feature type="transmembrane region" description="Helical" evidence="6">
    <location>
        <begin position="189"/>
        <end position="210"/>
    </location>
</feature>
<evidence type="ECO:0000256" key="4">
    <source>
        <dbReference type="ARBA" id="ARBA00023136"/>
    </source>
</evidence>
<gene>
    <name evidence="7" type="ORF">D3M95_07175</name>
</gene>
<feature type="transmembrane region" description="Helical" evidence="6">
    <location>
        <begin position="244"/>
        <end position="265"/>
    </location>
</feature>
<name>A0A418Q6V1_9CORY</name>
<organism evidence="7 8">
    <name type="scientific">Corynebacterium falsenii</name>
    <dbReference type="NCBI Taxonomy" id="108486"/>
    <lineage>
        <taxon>Bacteria</taxon>
        <taxon>Bacillati</taxon>
        <taxon>Actinomycetota</taxon>
        <taxon>Actinomycetes</taxon>
        <taxon>Mycobacteriales</taxon>
        <taxon>Corynebacteriaceae</taxon>
        <taxon>Corynebacterium</taxon>
    </lineage>
</organism>
<evidence type="ECO:0000313" key="7">
    <source>
        <dbReference type="EMBL" id="RIX34652.1"/>
    </source>
</evidence>
<evidence type="ECO:0000256" key="1">
    <source>
        <dbReference type="ARBA" id="ARBA00004141"/>
    </source>
</evidence>
<feature type="region of interest" description="Disordered" evidence="5">
    <location>
        <begin position="1"/>
        <end position="25"/>
    </location>
</feature>
<protein>
    <submittedName>
        <fullName evidence="7">Bile acid:sodium symporter family protein</fullName>
    </submittedName>
</protein>
<evidence type="ECO:0000256" key="6">
    <source>
        <dbReference type="SAM" id="Phobius"/>
    </source>
</evidence>
<comment type="subcellular location">
    <subcellularLocation>
        <location evidence="1">Membrane</location>
        <topology evidence="1">Multi-pass membrane protein</topology>
    </subcellularLocation>
</comment>
<dbReference type="RefSeq" id="WP_119664875.1">
    <property type="nucleotide sequence ID" value="NZ_QXJK01000006.1"/>
</dbReference>
<keyword evidence="8" id="KW-1185">Reference proteome</keyword>
<evidence type="ECO:0000256" key="5">
    <source>
        <dbReference type="SAM" id="MobiDB-lite"/>
    </source>
</evidence>
<evidence type="ECO:0000256" key="3">
    <source>
        <dbReference type="ARBA" id="ARBA00022989"/>
    </source>
</evidence>
<dbReference type="InterPro" id="IPR002657">
    <property type="entry name" value="BilAc:Na_symport/Acr3"/>
</dbReference>
<feature type="transmembrane region" description="Helical" evidence="6">
    <location>
        <begin position="69"/>
        <end position="90"/>
    </location>
</feature>
<keyword evidence="3 6" id="KW-1133">Transmembrane helix</keyword>
<keyword evidence="2 6" id="KW-0812">Transmembrane</keyword>
<dbReference type="OrthoDB" id="9806785at2"/>
<dbReference type="InterPro" id="IPR038770">
    <property type="entry name" value="Na+/solute_symporter_sf"/>
</dbReference>
<dbReference type="STRING" id="1451189.CFAL_03400"/>
<feature type="transmembrane region" description="Helical" evidence="6">
    <location>
        <begin position="153"/>
        <end position="177"/>
    </location>
</feature>
<feature type="transmembrane region" description="Helical" evidence="6">
    <location>
        <begin position="216"/>
        <end position="237"/>
    </location>
</feature>
<dbReference type="InterPro" id="IPR004710">
    <property type="entry name" value="Bilac:Na_transpt"/>
</dbReference>